<dbReference type="InParanoid" id="A0A1C7NK61"/>
<accession>A0A1C7NK61</accession>
<feature type="signal peptide" evidence="1">
    <location>
        <begin position="1"/>
        <end position="18"/>
    </location>
</feature>
<dbReference type="OrthoDB" id="10027872at2759"/>
<evidence type="ECO:0000313" key="2">
    <source>
        <dbReference type="EMBL" id="OBZ89523.1"/>
    </source>
</evidence>
<feature type="chain" id="PRO_5008889744" description="Secreted protein" evidence="1">
    <location>
        <begin position="19"/>
        <end position="109"/>
    </location>
</feature>
<gene>
    <name evidence="2" type="ORF">A0J61_02423</name>
</gene>
<dbReference type="EMBL" id="LUGH01000091">
    <property type="protein sequence ID" value="OBZ89523.1"/>
    <property type="molecule type" value="Genomic_DNA"/>
</dbReference>
<evidence type="ECO:0008006" key="4">
    <source>
        <dbReference type="Google" id="ProtNLM"/>
    </source>
</evidence>
<protein>
    <recommendedName>
        <fullName evidence="4">Secreted protein</fullName>
    </recommendedName>
</protein>
<organism evidence="2 3">
    <name type="scientific">Choanephora cucurbitarum</name>
    <dbReference type="NCBI Taxonomy" id="101091"/>
    <lineage>
        <taxon>Eukaryota</taxon>
        <taxon>Fungi</taxon>
        <taxon>Fungi incertae sedis</taxon>
        <taxon>Mucoromycota</taxon>
        <taxon>Mucoromycotina</taxon>
        <taxon>Mucoromycetes</taxon>
        <taxon>Mucorales</taxon>
        <taxon>Mucorineae</taxon>
        <taxon>Choanephoraceae</taxon>
        <taxon>Choanephoroideae</taxon>
        <taxon>Choanephora</taxon>
    </lineage>
</organism>
<reference evidence="2 3" key="1">
    <citation type="submission" date="2016-03" db="EMBL/GenBank/DDBJ databases">
        <title>Choanephora cucurbitarum.</title>
        <authorList>
            <person name="Min B."/>
            <person name="Park H."/>
            <person name="Park J.-H."/>
            <person name="Shin H.-D."/>
            <person name="Choi I.-G."/>
        </authorList>
    </citation>
    <scope>NUCLEOTIDE SEQUENCE [LARGE SCALE GENOMIC DNA]</scope>
    <source>
        <strain evidence="2 3">KUS-F28377</strain>
    </source>
</reference>
<dbReference type="AlphaFoldDB" id="A0A1C7NK61"/>
<comment type="caution">
    <text evidence="2">The sequence shown here is derived from an EMBL/GenBank/DDBJ whole genome shotgun (WGS) entry which is preliminary data.</text>
</comment>
<dbReference type="Proteomes" id="UP000093000">
    <property type="component" value="Unassembled WGS sequence"/>
</dbReference>
<keyword evidence="3" id="KW-1185">Reference proteome</keyword>
<evidence type="ECO:0000256" key="1">
    <source>
        <dbReference type="SAM" id="SignalP"/>
    </source>
</evidence>
<keyword evidence="1" id="KW-0732">Signal</keyword>
<sequence length="109" mass="12112">MLKLIVLSIALCVLSVSAVPLQDDYPSQADLDCGPKTAESACVYLRDLRKTYTNLEIPWVCGPPLYAHSTYNVHPVVFYDPKADHKQTRYRNMCVAATDLKKKLSGPVA</sequence>
<name>A0A1C7NK61_9FUNG</name>
<evidence type="ECO:0000313" key="3">
    <source>
        <dbReference type="Proteomes" id="UP000093000"/>
    </source>
</evidence>
<proteinExistence type="predicted"/>